<reference evidence="4 5" key="1">
    <citation type="submission" date="2017-03" db="EMBL/GenBank/DDBJ databases">
        <title>Widespread Adenine N6-methylation of Active Genes in Fungi.</title>
        <authorList>
            <consortium name="DOE Joint Genome Institute"/>
            <person name="Mondo S.J."/>
            <person name="Dannebaum R.O."/>
            <person name="Kuo R.C."/>
            <person name="Louie K.B."/>
            <person name="Bewick A.J."/>
            <person name="Labutti K."/>
            <person name="Haridas S."/>
            <person name="Kuo A."/>
            <person name="Salamov A."/>
            <person name="Ahrendt S.R."/>
            <person name="Lau R."/>
            <person name="Bowen B.P."/>
            <person name="Lipzen A."/>
            <person name="Sullivan W."/>
            <person name="Andreopoulos W.B."/>
            <person name="Clum A."/>
            <person name="Lindquist E."/>
            <person name="Daum C."/>
            <person name="Northen T.R."/>
            <person name="Ramamoorthy G."/>
            <person name="Schmitz R.J."/>
            <person name="Gryganskyi A."/>
            <person name="Culley D."/>
            <person name="Magnuson J."/>
            <person name="James T.Y."/>
            <person name="O'Malley M.A."/>
            <person name="Stajich J.E."/>
            <person name="Spatafora J.W."/>
            <person name="Visel A."/>
            <person name="Grigoriev I.V."/>
        </authorList>
    </citation>
    <scope>NUCLEOTIDE SEQUENCE [LARGE SCALE GENOMIC DNA]</scope>
    <source>
        <strain evidence="4 5">NRRL Y-17943</strain>
    </source>
</reference>
<dbReference type="EMBL" id="NBSH01000005">
    <property type="protein sequence ID" value="ORX37797.1"/>
    <property type="molecule type" value="Genomic_DNA"/>
</dbReference>
<organism evidence="4 5">
    <name type="scientific">Kockovaella imperatae</name>
    <dbReference type="NCBI Taxonomy" id="4999"/>
    <lineage>
        <taxon>Eukaryota</taxon>
        <taxon>Fungi</taxon>
        <taxon>Dikarya</taxon>
        <taxon>Basidiomycota</taxon>
        <taxon>Agaricomycotina</taxon>
        <taxon>Tremellomycetes</taxon>
        <taxon>Tremellales</taxon>
        <taxon>Cuniculitremaceae</taxon>
        <taxon>Kockovaella</taxon>
    </lineage>
</organism>
<comment type="similarity">
    <text evidence="2">Belongs to the aldo/keto reductase family. Aldo/keto reductase 2 subfamily.</text>
</comment>
<sequence>MPFKDMQSRPPAPPTELGRLRVLSSTAGVRMSPLIFGGISVGTTWGEYTAVHDKDASFELLDGWAKAGGVSIDTANGYSDEQSETWIGDWMEARGNRDQMVICTKFTSDYRSHAIGKNEYANFAGNARKSLHISLHASLKKLKTDYIDILYIHWWDWTTSISELMDGLDSFVKQGKVLYLGASNLPAWVVSACNEYAMARSQARFSVYQGHWNVMNRDLEIDVLPMCRMYGMAVVPFGALGSGRLRNDLSEKNGLDELSIKASETLLRIANAKGLDSFAPIALAWLFQKYPRVFPITGYATEEQLHDNIRALSTTLSREDMTAIDAISPPRQPSPYDTCGLDPHVDGVLGGNNALQLGTIQWI</sequence>
<dbReference type="STRING" id="4999.A0A1Y1UJT5"/>
<dbReference type="Proteomes" id="UP000193218">
    <property type="component" value="Unassembled WGS sequence"/>
</dbReference>
<dbReference type="Pfam" id="PF00248">
    <property type="entry name" value="Aldo_ket_red"/>
    <property type="match status" value="1"/>
</dbReference>
<evidence type="ECO:0000256" key="1">
    <source>
        <dbReference type="ARBA" id="ARBA00022857"/>
    </source>
</evidence>
<dbReference type="Gene3D" id="3.20.20.100">
    <property type="entry name" value="NADP-dependent oxidoreductase domain"/>
    <property type="match status" value="1"/>
</dbReference>
<comment type="caution">
    <text evidence="4">The sequence shown here is derived from an EMBL/GenBank/DDBJ whole genome shotgun (WGS) entry which is preliminary data.</text>
</comment>
<dbReference type="GeneID" id="33559941"/>
<name>A0A1Y1UJT5_9TREE</name>
<dbReference type="InterPro" id="IPR050523">
    <property type="entry name" value="AKR_Detox_Biosynth"/>
</dbReference>
<keyword evidence="5" id="KW-1185">Reference proteome</keyword>
<dbReference type="OrthoDB" id="48988at2759"/>
<dbReference type="InterPro" id="IPR023210">
    <property type="entry name" value="NADP_OxRdtase_dom"/>
</dbReference>
<dbReference type="InParanoid" id="A0A1Y1UJT5"/>
<evidence type="ECO:0000259" key="3">
    <source>
        <dbReference type="Pfam" id="PF00248"/>
    </source>
</evidence>
<proteinExistence type="inferred from homology"/>
<gene>
    <name evidence="4" type="ORF">BD324DRAFT_650342</name>
</gene>
<evidence type="ECO:0000313" key="4">
    <source>
        <dbReference type="EMBL" id="ORX37797.1"/>
    </source>
</evidence>
<dbReference type="RefSeq" id="XP_021871784.1">
    <property type="nucleotide sequence ID" value="XM_022018132.1"/>
</dbReference>
<evidence type="ECO:0000256" key="2">
    <source>
        <dbReference type="ARBA" id="ARBA00038157"/>
    </source>
</evidence>
<keyword evidence="1" id="KW-0521">NADP</keyword>
<accession>A0A1Y1UJT5</accession>
<evidence type="ECO:0000313" key="5">
    <source>
        <dbReference type="Proteomes" id="UP000193218"/>
    </source>
</evidence>
<dbReference type="InterPro" id="IPR036812">
    <property type="entry name" value="NAD(P)_OxRdtase_dom_sf"/>
</dbReference>
<feature type="domain" description="NADP-dependent oxidoreductase" evidence="3">
    <location>
        <begin position="33"/>
        <end position="328"/>
    </location>
</feature>
<protein>
    <submittedName>
        <fullName evidence="4">NADP-dependent oxidoreductase domain-containing protein</fullName>
    </submittedName>
</protein>
<dbReference type="AlphaFoldDB" id="A0A1Y1UJT5"/>
<dbReference type="PANTHER" id="PTHR43364:SF7">
    <property type="entry name" value="NADP-DEPENDENT OXIDOREDUCTASE DOMAIN-CONTAINING PROTEIN-RELATED"/>
    <property type="match status" value="1"/>
</dbReference>
<dbReference type="SUPFAM" id="SSF51430">
    <property type="entry name" value="NAD(P)-linked oxidoreductase"/>
    <property type="match status" value="1"/>
</dbReference>
<dbReference type="PANTHER" id="PTHR43364">
    <property type="entry name" value="NADH-SPECIFIC METHYLGLYOXAL REDUCTASE-RELATED"/>
    <property type="match status" value="1"/>
</dbReference>